<evidence type="ECO:0000256" key="2">
    <source>
        <dbReference type="ARBA" id="ARBA00022448"/>
    </source>
</evidence>
<evidence type="ECO:0000256" key="6">
    <source>
        <dbReference type="SAM" id="Phobius"/>
    </source>
</evidence>
<evidence type="ECO:0000259" key="7">
    <source>
        <dbReference type="PROSITE" id="PS50850"/>
    </source>
</evidence>
<reference evidence="9" key="1">
    <citation type="journal article" date="2011" name="Proc. Natl. Acad. Sci. U.S.A.">
        <title>Obligate biotrophy features unraveled by the genomic analysis of rust fungi.</title>
        <authorList>
            <person name="Duplessis S."/>
            <person name="Cuomo C.A."/>
            <person name="Lin Y.-C."/>
            <person name="Aerts A."/>
            <person name="Tisserant E."/>
            <person name="Veneault-Fourrey C."/>
            <person name="Joly D.L."/>
            <person name="Hacquard S."/>
            <person name="Amselem J."/>
            <person name="Cantarel B.L."/>
            <person name="Chiu R."/>
            <person name="Coutinho P.M."/>
            <person name="Feau N."/>
            <person name="Field M."/>
            <person name="Frey P."/>
            <person name="Gelhaye E."/>
            <person name="Goldberg J."/>
            <person name="Grabherr M.G."/>
            <person name="Kodira C.D."/>
            <person name="Kohler A."/>
            <person name="Kuees U."/>
            <person name="Lindquist E.A."/>
            <person name="Lucas S.M."/>
            <person name="Mago R."/>
            <person name="Mauceli E."/>
            <person name="Morin E."/>
            <person name="Murat C."/>
            <person name="Pangilinan J.L."/>
            <person name="Park R."/>
            <person name="Pearson M."/>
            <person name="Quesneville H."/>
            <person name="Rouhier N."/>
            <person name="Sakthikumar S."/>
            <person name="Salamov A.A."/>
            <person name="Schmutz J."/>
            <person name="Selles B."/>
            <person name="Shapiro H."/>
            <person name="Tanguay P."/>
            <person name="Tuskan G.A."/>
            <person name="Henrissat B."/>
            <person name="Van de Peer Y."/>
            <person name="Rouze P."/>
            <person name="Ellis J.G."/>
            <person name="Dodds P.N."/>
            <person name="Schein J.E."/>
            <person name="Zhong S."/>
            <person name="Hamelin R.C."/>
            <person name="Grigoriev I.V."/>
            <person name="Szabo L.J."/>
            <person name="Martin F."/>
        </authorList>
    </citation>
    <scope>NUCLEOTIDE SEQUENCE [LARGE SCALE GENOMIC DNA]</scope>
    <source>
        <strain evidence="9">98AG31 / pathotype 3-4-7</strain>
    </source>
</reference>
<evidence type="ECO:0000256" key="4">
    <source>
        <dbReference type="ARBA" id="ARBA00022989"/>
    </source>
</evidence>
<dbReference type="PANTHER" id="PTHR23504:SF15">
    <property type="entry name" value="MAJOR FACILITATOR SUPERFAMILY (MFS) PROFILE DOMAIN-CONTAINING PROTEIN"/>
    <property type="match status" value="1"/>
</dbReference>
<dbReference type="GeneID" id="18937005"/>
<dbReference type="InParanoid" id="F4S7U7"/>
<dbReference type="EMBL" id="GL883161">
    <property type="protein sequence ID" value="EGF99298.1"/>
    <property type="molecule type" value="Genomic_DNA"/>
</dbReference>
<dbReference type="eggNOG" id="KOG2615">
    <property type="taxonomic scope" value="Eukaryota"/>
</dbReference>
<feature type="transmembrane region" description="Helical" evidence="6">
    <location>
        <begin position="89"/>
        <end position="115"/>
    </location>
</feature>
<dbReference type="HOGENOM" id="CLU_001265_54_6_1"/>
<protein>
    <recommendedName>
        <fullName evidence="7">Major facilitator superfamily (MFS) profile domain-containing protein</fullName>
    </recommendedName>
</protein>
<comment type="subcellular location">
    <subcellularLocation>
        <location evidence="1">Membrane</location>
        <topology evidence="1">Multi-pass membrane protein</topology>
    </subcellularLocation>
</comment>
<evidence type="ECO:0000313" key="8">
    <source>
        <dbReference type="EMBL" id="EGF99298.1"/>
    </source>
</evidence>
<gene>
    <name evidence="8" type="ORF">MELLADRAFT_94766</name>
</gene>
<dbReference type="InterPro" id="IPR020846">
    <property type="entry name" value="MFS_dom"/>
</dbReference>
<keyword evidence="2" id="KW-0813">Transport</keyword>
<dbReference type="InterPro" id="IPR036259">
    <property type="entry name" value="MFS_trans_sf"/>
</dbReference>
<keyword evidence="3 6" id="KW-0812">Transmembrane</keyword>
<proteinExistence type="predicted"/>
<feature type="transmembrane region" description="Helical" evidence="6">
    <location>
        <begin position="66"/>
        <end position="83"/>
    </location>
</feature>
<dbReference type="InterPro" id="IPR011701">
    <property type="entry name" value="MFS"/>
</dbReference>
<dbReference type="Gene3D" id="1.20.1250.20">
    <property type="entry name" value="MFS general substrate transporter like domains"/>
    <property type="match status" value="1"/>
</dbReference>
<dbReference type="GO" id="GO:0016020">
    <property type="term" value="C:membrane"/>
    <property type="evidence" value="ECO:0007669"/>
    <property type="project" value="UniProtKB-SubCell"/>
</dbReference>
<feature type="transmembrane region" description="Helical" evidence="6">
    <location>
        <begin position="440"/>
        <end position="461"/>
    </location>
</feature>
<keyword evidence="4 6" id="KW-1133">Transmembrane helix</keyword>
<dbReference type="PROSITE" id="PS50850">
    <property type="entry name" value="MFS"/>
    <property type="match status" value="1"/>
</dbReference>
<dbReference type="VEuPathDB" id="FungiDB:MELLADRAFT_94766"/>
<keyword evidence="9" id="KW-1185">Reference proteome</keyword>
<keyword evidence="5 6" id="KW-0472">Membrane</keyword>
<accession>F4S7U7</accession>
<evidence type="ECO:0000256" key="3">
    <source>
        <dbReference type="ARBA" id="ARBA00022692"/>
    </source>
</evidence>
<evidence type="ECO:0000256" key="1">
    <source>
        <dbReference type="ARBA" id="ARBA00004141"/>
    </source>
</evidence>
<organism evidence="9">
    <name type="scientific">Melampsora larici-populina (strain 98AG31 / pathotype 3-4-7)</name>
    <name type="common">Poplar leaf rust fungus</name>
    <dbReference type="NCBI Taxonomy" id="747676"/>
    <lineage>
        <taxon>Eukaryota</taxon>
        <taxon>Fungi</taxon>
        <taxon>Dikarya</taxon>
        <taxon>Basidiomycota</taxon>
        <taxon>Pucciniomycotina</taxon>
        <taxon>Pucciniomycetes</taxon>
        <taxon>Pucciniales</taxon>
        <taxon>Melampsoraceae</taxon>
        <taxon>Melampsora</taxon>
    </lineage>
</organism>
<feature type="transmembrane region" description="Helical" evidence="6">
    <location>
        <begin position="292"/>
        <end position="315"/>
    </location>
</feature>
<feature type="transmembrane region" description="Helical" evidence="6">
    <location>
        <begin position="172"/>
        <end position="194"/>
    </location>
</feature>
<dbReference type="PANTHER" id="PTHR23504">
    <property type="entry name" value="MAJOR FACILITATOR SUPERFAMILY DOMAIN-CONTAINING PROTEIN 10"/>
    <property type="match status" value="1"/>
</dbReference>
<feature type="transmembrane region" description="Helical" evidence="6">
    <location>
        <begin position="335"/>
        <end position="352"/>
    </location>
</feature>
<feature type="domain" description="Major facilitator superfamily (MFS) profile" evidence="7">
    <location>
        <begin position="1"/>
        <end position="469"/>
    </location>
</feature>
<evidence type="ECO:0000313" key="9">
    <source>
        <dbReference type="Proteomes" id="UP000001072"/>
    </source>
</evidence>
<dbReference type="SUPFAM" id="SSF103473">
    <property type="entry name" value="MFS general substrate transporter"/>
    <property type="match status" value="1"/>
</dbReference>
<dbReference type="Pfam" id="PF07690">
    <property type="entry name" value="MFS_1"/>
    <property type="match status" value="1"/>
</dbReference>
<feature type="transmembrane region" description="Helical" evidence="6">
    <location>
        <begin position="372"/>
        <end position="395"/>
    </location>
</feature>
<feature type="transmembrane region" description="Helical" evidence="6">
    <location>
        <begin position="416"/>
        <end position="434"/>
    </location>
</feature>
<dbReference type="OrthoDB" id="419616at2759"/>
<dbReference type="RefSeq" id="XP_007417454.1">
    <property type="nucleotide sequence ID" value="XM_007417392.1"/>
</dbReference>
<dbReference type="KEGG" id="mlr:MELLADRAFT_94766"/>
<dbReference type="Proteomes" id="UP000001072">
    <property type="component" value="Unassembled WGS sequence"/>
</dbReference>
<dbReference type="AlphaFoldDB" id="F4S7U7"/>
<dbReference type="GO" id="GO:0022857">
    <property type="term" value="F:transmembrane transporter activity"/>
    <property type="evidence" value="ECO:0007669"/>
    <property type="project" value="InterPro"/>
</dbReference>
<evidence type="ECO:0000256" key="5">
    <source>
        <dbReference type="ARBA" id="ARBA00023136"/>
    </source>
</evidence>
<name>F4S7U7_MELLP</name>
<sequence>MVERGSQWTDFLLANRTGIIHPHISIYQMLVEMNISDDPKQVGYYAGFIETIFWGRLSDHVGRKPIMLTGLFAMAISTILFGFQKNYLGLIICRFIAGMMNGAWIPGGFLYCDLFSTRLFTLGDRKYWCSTDESREATGSIIGPLIGGFLAFPAQNFPSTFGHWKFFNDYPYFLPCFVGGMLNFFAILLGIFVLEETLASKRKKKSAMRTTIGTEDYDSLSSSSDQDSQSDVFVPPSIGSVCTAPILILLLTFTLTHLQNVAWTAVIPLYAFTETEFKLILLDMKDGGLGMSLKQIGFILSVNGVALVLVQLFLFPPLQRRYGAVKIFKRSIPTFTITFMCLPLVTHLVQLIQTLPLTIKYLVKDNTPSMSIGYMTFIMILRSPGVMCYPCLMMLTKVFSPSPASLGTLNGMMQTCRSFAQAIGPILGSSLFALSVSERILGGHLVWVVLALVAIFAELCSRRIPSEIKIRKINVQAEAEHESEI</sequence>